<dbReference type="InterPro" id="IPR036085">
    <property type="entry name" value="PAZ_dom_sf"/>
</dbReference>
<dbReference type="InterPro" id="IPR032472">
    <property type="entry name" value="ArgoL2"/>
</dbReference>
<evidence type="ECO:0000313" key="4">
    <source>
        <dbReference type="EMBL" id="KAJ3577026.1"/>
    </source>
</evidence>
<dbReference type="EMBL" id="JANIEX010000001">
    <property type="protein sequence ID" value="KAJ3577026.1"/>
    <property type="molecule type" value="Genomic_DNA"/>
</dbReference>
<feature type="domain" description="Piwi" evidence="3">
    <location>
        <begin position="605"/>
        <end position="919"/>
    </location>
</feature>
<dbReference type="Pfam" id="PF02170">
    <property type="entry name" value="PAZ"/>
    <property type="match status" value="1"/>
</dbReference>
<dbReference type="InterPro" id="IPR003165">
    <property type="entry name" value="Piwi"/>
</dbReference>
<dbReference type="AlphaFoldDB" id="A0AAD5W2Z0"/>
<name>A0AAD5W2Z0_9AGAR</name>
<dbReference type="InterPro" id="IPR036397">
    <property type="entry name" value="RNaseH_sf"/>
</dbReference>
<proteinExistence type="inferred from homology"/>
<dbReference type="PANTHER" id="PTHR22891">
    <property type="entry name" value="EUKARYOTIC TRANSLATION INITIATION FACTOR 2C"/>
    <property type="match status" value="1"/>
</dbReference>
<dbReference type="SMART" id="SM01163">
    <property type="entry name" value="DUF1785"/>
    <property type="match status" value="1"/>
</dbReference>
<dbReference type="SMART" id="SM00949">
    <property type="entry name" value="PAZ"/>
    <property type="match status" value="1"/>
</dbReference>
<keyword evidence="5" id="KW-1185">Reference proteome</keyword>
<dbReference type="Proteomes" id="UP001213000">
    <property type="component" value="Unassembled WGS sequence"/>
</dbReference>
<evidence type="ECO:0000313" key="5">
    <source>
        <dbReference type="Proteomes" id="UP001213000"/>
    </source>
</evidence>
<dbReference type="InterPro" id="IPR012337">
    <property type="entry name" value="RNaseH-like_sf"/>
</dbReference>
<dbReference type="InterPro" id="IPR014811">
    <property type="entry name" value="ArgoL1"/>
</dbReference>
<evidence type="ECO:0000256" key="1">
    <source>
        <dbReference type="RuleBase" id="RU361178"/>
    </source>
</evidence>
<evidence type="ECO:0000259" key="3">
    <source>
        <dbReference type="PROSITE" id="PS50822"/>
    </source>
</evidence>
<dbReference type="Pfam" id="PF02171">
    <property type="entry name" value="Piwi"/>
    <property type="match status" value="1"/>
</dbReference>
<dbReference type="CDD" id="cd04657">
    <property type="entry name" value="Piwi_ago-like"/>
    <property type="match status" value="1"/>
</dbReference>
<protein>
    <recommendedName>
        <fullName evidence="6">Piwi-domain-containing protein</fullName>
    </recommendedName>
</protein>
<comment type="caution">
    <text evidence="4">The sequence shown here is derived from an EMBL/GenBank/DDBJ whole genome shotgun (WGS) entry which is preliminary data.</text>
</comment>
<organism evidence="4 5">
    <name type="scientific">Leucocoprinus birnbaumii</name>
    <dbReference type="NCBI Taxonomy" id="56174"/>
    <lineage>
        <taxon>Eukaryota</taxon>
        <taxon>Fungi</taxon>
        <taxon>Dikarya</taxon>
        <taxon>Basidiomycota</taxon>
        <taxon>Agaricomycotina</taxon>
        <taxon>Agaricomycetes</taxon>
        <taxon>Agaricomycetidae</taxon>
        <taxon>Agaricales</taxon>
        <taxon>Agaricineae</taxon>
        <taxon>Agaricaceae</taxon>
        <taxon>Leucocoprinus</taxon>
    </lineage>
</organism>
<dbReference type="SUPFAM" id="SSF53098">
    <property type="entry name" value="Ribonuclease H-like"/>
    <property type="match status" value="1"/>
</dbReference>
<sequence length="971" mass="108042">MSHRGVGLLVREVIEAAAAEDPTQVVDVAIAEATVAAVEEAAVVHEAVHPLVQSSSRSQPQPASQTDSPTPISPASFPPSVLFASPVTRLPLLVQSVLFVRVMVPSGRRSRSEPIFFAVRISKNVQHYYDYVVSISGPKSDKEGIKIRIFELLEEHPSFRGYVAHTASDRSQRIVSSRPLPQPLTLSIKYYDEHLSGPGANADEYVVEIRLDKTLSTADLNAYMNGSPDARTYDMQPLLSALNLITQKSATKFGKRVGRTFPKYFYDNPTKPAFLSPNLEAWQGFAMSIRPAFGQLMVNVNVCMSAFVTPGNLADILFEFNSRSRGAMPTLPDKMVKSIKVRTLHLGYKKKLYQIMPTSARNTFFEKDGKKISVENYFKTAYNKSLKYPAELPVVNLGTRQKPNYVPAELCEVEPGNAFRGRLSDFETSAMIRVACRRPRENADSIVDIGFPSLRLSPMPNQQPSQWNSPLAPFGIEIDKEMTAIPARELPPPSLNYRGGNTPRVFNGSWNILEVKFHRPAQISSWCVLVVRDGRNSLEGPNDPRLGALVEGFGRKLVNCGMRIPQGLPPVEAVALVPPAQDDASRSESVRRLREKFKGAGKPSFILVLLENRDNFIYPAIKKICDAELGLPTLCMQLGKALGDPKKQDQYFSNVALKLNTKLGGVNHQLEDRAVQWLKKKSTMMVGIDVTHAGPTSRPGTPSIAAVVANTDDSFAQFPASMRIQKVDDSKLSKEMVTDLDEMMVERLLLYEKKNRKLPERIFLFRDGVSEGQFDVTLREELPLILNAFKKMSTASRPKYRPALSIVICGKRHHARFFATDSQFADKNGNTRPGTVVDKGVTAVFDFDFYLQAHAGLQGTVKATHYTVIYDENVFSADEIQKGTHDFSYLYARATKAVSLIPPAYYADLACERGRCYLNDLLVWEGSVSARAGSGGRRRTKEEEREAVFQEAREAWGDGLHSNVKDTMFYI</sequence>
<dbReference type="SUPFAM" id="SSF101690">
    <property type="entry name" value="PAZ domain"/>
    <property type="match status" value="1"/>
</dbReference>
<dbReference type="CDD" id="cd02846">
    <property type="entry name" value="PAZ_argonaute_like"/>
    <property type="match status" value="1"/>
</dbReference>
<gene>
    <name evidence="4" type="ORF">NP233_g36</name>
</gene>
<accession>A0AAD5W2Z0</accession>
<dbReference type="GO" id="GO:0003723">
    <property type="term" value="F:RNA binding"/>
    <property type="evidence" value="ECO:0007669"/>
    <property type="project" value="InterPro"/>
</dbReference>
<feature type="domain" description="PAZ" evidence="2">
    <location>
        <begin position="312"/>
        <end position="415"/>
    </location>
</feature>
<dbReference type="InterPro" id="IPR045246">
    <property type="entry name" value="Piwi_ago-like"/>
</dbReference>
<dbReference type="Pfam" id="PF16486">
    <property type="entry name" value="ArgoN"/>
    <property type="match status" value="1"/>
</dbReference>
<evidence type="ECO:0000259" key="2">
    <source>
        <dbReference type="PROSITE" id="PS50821"/>
    </source>
</evidence>
<dbReference type="Gene3D" id="3.30.420.10">
    <property type="entry name" value="Ribonuclease H-like superfamily/Ribonuclease H"/>
    <property type="match status" value="1"/>
</dbReference>
<dbReference type="InterPro" id="IPR032474">
    <property type="entry name" value="Argonaute_N"/>
</dbReference>
<dbReference type="SMART" id="SM00950">
    <property type="entry name" value="Piwi"/>
    <property type="match status" value="1"/>
</dbReference>
<dbReference type="Gene3D" id="3.40.50.2300">
    <property type="match status" value="1"/>
</dbReference>
<comment type="similarity">
    <text evidence="1">Belongs to the argonaute family.</text>
</comment>
<dbReference type="InterPro" id="IPR003100">
    <property type="entry name" value="PAZ_dom"/>
</dbReference>
<dbReference type="Pfam" id="PF08699">
    <property type="entry name" value="ArgoL1"/>
    <property type="match status" value="1"/>
</dbReference>
<dbReference type="Pfam" id="PF16488">
    <property type="entry name" value="ArgoL2"/>
    <property type="match status" value="1"/>
</dbReference>
<dbReference type="PROSITE" id="PS50821">
    <property type="entry name" value="PAZ"/>
    <property type="match status" value="1"/>
</dbReference>
<dbReference type="PROSITE" id="PS50822">
    <property type="entry name" value="PIWI"/>
    <property type="match status" value="1"/>
</dbReference>
<reference evidence="4" key="1">
    <citation type="submission" date="2022-07" db="EMBL/GenBank/DDBJ databases">
        <title>Genome Sequence of Leucocoprinus birnbaumii.</title>
        <authorList>
            <person name="Buettner E."/>
        </authorList>
    </citation>
    <scope>NUCLEOTIDE SEQUENCE</scope>
    <source>
        <strain evidence="4">VT141</strain>
    </source>
</reference>
<evidence type="ECO:0008006" key="6">
    <source>
        <dbReference type="Google" id="ProtNLM"/>
    </source>
</evidence>
<dbReference type="Gene3D" id="2.170.260.10">
    <property type="entry name" value="paz domain"/>
    <property type="match status" value="1"/>
</dbReference>